<evidence type="ECO:0000259" key="1">
    <source>
        <dbReference type="Pfam" id="PF13614"/>
    </source>
</evidence>
<dbReference type="AlphaFoldDB" id="A0A9X0HN38"/>
<protein>
    <recommendedName>
        <fullName evidence="1">AAA domain-containing protein</fullName>
    </recommendedName>
</protein>
<dbReference type="CDD" id="cd02042">
    <property type="entry name" value="ParAB_family"/>
    <property type="match status" value="1"/>
</dbReference>
<proteinExistence type="predicted"/>
<keyword evidence="3" id="KW-1185">Reference proteome</keyword>
<dbReference type="Pfam" id="PF13614">
    <property type="entry name" value="AAA_31"/>
    <property type="match status" value="1"/>
</dbReference>
<dbReference type="PANTHER" id="PTHR13696:SF52">
    <property type="entry name" value="PARA FAMILY PROTEIN CT_582"/>
    <property type="match status" value="1"/>
</dbReference>
<dbReference type="EMBL" id="LNAL01000005">
    <property type="protein sequence ID" value="KUG09014.1"/>
    <property type="molecule type" value="Genomic_DNA"/>
</dbReference>
<feature type="domain" description="AAA" evidence="1">
    <location>
        <begin position="23"/>
        <end position="181"/>
    </location>
</feature>
<dbReference type="InterPro" id="IPR050678">
    <property type="entry name" value="DNA_Partitioning_ATPase"/>
</dbReference>
<dbReference type="PANTHER" id="PTHR13696">
    <property type="entry name" value="P-LOOP CONTAINING NUCLEOSIDE TRIPHOSPHATE HYDROLASE"/>
    <property type="match status" value="1"/>
</dbReference>
<comment type="caution">
    <text evidence="2">The sequence shown here is derived from an EMBL/GenBank/DDBJ whole genome shotgun (WGS) entry which is preliminary data.</text>
</comment>
<reference evidence="2 3" key="1">
    <citation type="submission" date="2015-11" db="EMBL/GenBank/DDBJ databases">
        <title>Solirubrum puertoriconensis gen. nov. an environmental bacteria isolated in Puerto Rico.</title>
        <authorList>
            <person name="Cuebas-Irizarry M.F."/>
            <person name="Montalvo-Rodriguez R."/>
        </authorList>
    </citation>
    <scope>NUCLEOTIDE SEQUENCE [LARGE SCALE GENOMIC DNA]</scope>
    <source>
        <strain evidence="2 3">MC1A</strain>
    </source>
</reference>
<evidence type="ECO:0000313" key="3">
    <source>
        <dbReference type="Proteomes" id="UP000054223"/>
    </source>
</evidence>
<gene>
    <name evidence="2" type="ORF">ASU33_19515</name>
</gene>
<name>A0A9X0HN38_SOLP1</name>
<dbReference type="InterPro" id="IPR027417">
    <property type="entry name" value="P-loop_NTPase"/>
</dbReference>
<dbReference type="Gene3D" id="3.40.50.300">
    <property type="entry name" value="P-loop containing nucleotide triphosphate hydrolases"/>
    <property type="match status" value="1"/>
</dbReference>
<accession>A0A9X0HN38</accession>
<dbReference type="OrthoDB" id="978593at2"/>
<dbReference type="Proteomes" id="UP000054223">
    <property type="component" value="Unassembled WGS sequence"/>
</dbReference>
<dbReference type="SUPFAM" id="SSF52540">
    <property type="entry name" value="P-loop containing nucleoside triphosphate hydrolases"/>
    <property type="match status" value="1"/>
</dbReference>
<evidence type="ECO:0000313" key="2">
    <source>
        <dbReference type="EMBL" id="KUG09014.1"/>
    </source>
</evidence>
<organism evidence="2 3">
    <name type="scientific">Solirubrum puertoriconensis</name>
    <dbReference type="NCBI Taxonomy" id="1751427"/>
    <lineage>
        <taxon>Bacteria</taxon>
        <taxon>Pseudomonadati</taxon>
        <taxon>Bacteroidota</taxon>
        <taxon>Cytophagia</taxon>
        <taxon>Cytophagales</taxon>
    </lineage>
</organism>
<sequence length="277" mass="30941">MSELDRFGGLSPDQLPSTMAQTKYIAISSQKGGVGKTTVTIIAASAFHHLGGIRTAVVDCDFPQQSIVDFRDKELSALQRELTHLQQDPEANGKRIEEIEAAIADAYPVIGCMVKDAAAQLQALDGQVDLVFVDTPGTMNAEGIVDLWARLDYIFIPVEPDKISVSSTISYIDTIQEIMQEHPGSRLKGIYPFWNKYIKSEKRTMYDRTEQYFADNDIRQLDARLEHSVNYRKDEMRSTMFPLKKQFLDLGVRSLIEEMSNVIFADAVPAGAEADAQ</sequence>
<dbReference type="InterPro" id="IPR025669">
    <property type="entry name" value="AAA_dom"/>
</dbReference>